<dbReference type="AlphaFoldDB" id="A0A086AA85"/>
<dbReference type="STRING" id="445961.IW15_07390"/>
<dbReference type="InterPro" id="IPR022217">
    <property type="entry name" value="Prot_inh_I10_marinostatin"/>
</dbReference>
<dbReference type="OrthoDB" id="678197at2"/>
<reference evidence="2 3" key="1">
    <citation type="submission" date="2014-07" db="EMBL/GenBank/DDBJ databases">
        <title>Genome of Chryseobacterium soli DSM 19298.</title>
        <authorList>
            <person name="Stropko S.J."/>
            <person name="Pipes S.E."/>
            <person name="Newman J."/>
        </authorList>
    </citation>
    <scope>NUCLEOTIDE SEQUENCE [LARGE SCALE GENOMIC DNA]</scope>
    <source>
        <strain evidence="2 3">DSM 19298</strain>
    </source>
</reference>
<dbReference type="RefSeq" id="WP_034710235.1">
    <property type="nucleotide sequence ID" value="NZ_JAODPJ010000005.1"/>
</dbReference>
<accession>A0A086AA85</accession>
<dbReference type="eggNOG" id="ENOG50311C8">
    <property type="taxonomic scope" value="Bacteria"/>
</dbReference>
<evidence type="ECO:0000256" key="1">
    <source>
        <dbReference type="SAM" id="MobiDB-lite"/>
    </source>
</evidence>
<name>A0A086AA85_9FLAO</name>
<evidence type="ECO:0000313" key="3">
    <source>
        <dbReference type="Proteomes" id="UP000028705"/>
    </source>
</evidence>
<protein>
    <submittedName>
        <fullName evidence="2">Serine endopeptidase</fullName>
    </submittedName>
</protein>
<comment type="caution">
    <text evidence="2">The sequence shown here is derived from an EMBL/GenBank/DDBJ whole genome shotgun (WGS) entry which is preliminary data.</text>
</comment>
<evidence type="ECO:0000313" key="2">
    <source>
        <dbReference type="EMBL" id="KFF13599.1"/>
    </source>
</evidence>
<dbReference type="NCBIfam" id="NF033738">
    <property type="entry name" value="microvirid_RiPP"/>
    <property type="match status" value="1"/>
</dbReference>
<organism evidence="2 3">
    <name type="scientific">Chryseobacterium soli</name>
    <dbReference type="NCBI Taxonomy" id="445961"/>
    <lineage>
        <taxon>Bacteria</taxon>
        <taxon>Pseudomonadati</taxon>
        <taxon>Bacteroidota</taxon>
        <taxon>Flavobacteriia</taxon>
        <taxon>Flavobacteriales</taxon>
        <taxon>Weeksellaceae</taxon>
        <taxon>Chryseobacterium group</taxon>
        <taxon>Chryseobacterium</taxon>
    </lineage>
</organism>
<keyword evidence="3" id="KW-1185">Reference proteome</keyword>
<dbReference type="Pfam" id="PF12559">
    <property type="entry name" value="Inhibitor_I10"/>
    <property type="match status" value="1"/>
</dbReference>
<proteinExistence type="predicted"/>
<sequence length="71" mass="7615">MNNKKSQKKPFFASFLEKQLKDGQSVKGGVMTAVTLDAPTTSVLKDDVTGPGGDQVTMKYPSDSDEAGYEV</sequence>
<dbReference type="EMBL" id="JPRH01000002">
    <property type="protein sequence ID" value="KFF13599.1"/>
    <property type="molecule type" value="Genomic_DNA"/>
</dbReference>
<gene>
    <name evidence="2" type="ORF">IW15_07390</name>
</gene>
<dbReference type="Proteomes" id="UP000028705">
    <property type="component" value="Unassembled WGS sequence"/>
</dbReference>
<feature type="region of interest" description="Disordered" evidence="1">
    <location>
        <begin position="42"/>
        <end position="71"/>
    </location>
</feature>